<reference evidence="3 4" key="1">
    <citation type="submission" date="2018-08" db="EMBL/GenBank/DDBJ databases">
        <authorList>
            <person name="Laetsch R D."/>
            <person name="Stevens L."/>
            <person name="Kumar S."/>
            <person name="Blaxter L. M."/>
        </authorList>
    </citation>
    <scope>NUCLEOTIDE SEQUENCE [LARGE SCALE GENOMIC DNA]</scope>
</reference>
<dbReference type="InterPro" id="IPR030395">
    <property type="entry name" value="GP_PDE_dom"/>
</dbReference>
<evidence type="ECO:0000256" key="1">
    <source>
        <dbReference type="SAM" id="Phobius"/>
    </source>
</evidence>
<dbReference type="InterPro" id="IPR017946">
    <property type="entry name" value="PLC-like_Pdiesterase_TIM-brl"/>
</dbReference>
<dbReference type="GO" id="GO:0070291">
    <property type="term" value="P:N-acylethanolamine metabolic process"/>
    <property type="evidence" value="ECO:0007669"/>
    <property type="project" value="TreeGrafter"/>
</dbReference>
<dbReference type="GO" id="GO:0005886">
    <property type="term" value="C:plasma membrane"/>
    <property type="evidence" value="ECO:0007669"/>
    <property type="project" value="TreeGrafter"/>
</dbReference>
<keyword evidence="1" id="KW-0472">Membrane</keyword>
<dbReference type="Proteomes" id="UP000276991">
    <property type="component" value="Unassembled WGS sequence"/>
</dbReference>
<dbReference type="CDD" id="cd08573">
    <property type="entry name" value="GDPD_GDE1"/>
    <property type="match status" value="1"/>
</dbReference>
<dbReference type="PANTHER" id="PTHR46320">
    <property type="entry name" value="GLYCEROPHOSPHODIESTER PHOSPHODIESTERASE 1"/>
    <property type="match status" value="1"/>
</dbReference>
<feature type="transmembrane region" description="Helical" evidence="1">
    <location>
        <begin position="5"/>
        <end position="22"/>
    </location>
</feature>
<organism evidence="3 4">
    <name type="scientific">Acanthocheilonema viteae</name>
    <name type="common">Filarial nematode worm</name>
    <name type="synonym">Dipetalonema viteae</name>
    <dbReference type="NCBI Taxonomy" id="6277"/>
    <lineage>
        <taxon>Eukaryota</taxon>
        <taxon>Metazoa</taxon>
        <taxon>Ecdysozoa</taxon>
        <taxon>Nematoda</taxon>
        <taxon>Chromadorea</taxon>
        <taxon>Rhabditida</taxon>
        <taxon>Spirurina</taxon>
        <taxon>Spiruromorpha</taxon>
        <taxon>Filarioidea</taxon>
        <taxon>Onchocercidae</taxon>
        <taxon>Acanthocheilonema</taxon>
    </lineage>
</organism>
<dbReference type="SUPFAM" id="SSF51695">
    <property type="entry name" value="PLC-like phosphodiesterases"/>
    <property type="match status" value="1"/>
</dbReference>
<keyword evidence="1" id="KW-0812">Transmembrane</keyword>
<dbReference type="STRING" id="6277.A0A498SQ73"/>
<dbReference type="OrthoDB" id="197419at2759"/>
<dbReference type="Gene3D" id="3.20.20.190">
    <property type="entry name" value="Phosphatidylinositol (PI) phosphodiesterase"/>
    <property type="match status" value="1"/>
</dbReference>
<dbReference type="GO" id="GO:0006580">
    <property type="term" value="P:ethanolamine metabolic process"/>
    <property type="evidence" value="ECO:0007669"/>
    <property type="project" value="TreeGrafter"/>
</dbReference>
<feature type="domain" description="GP-PDE" evidence="2">
    <location>
        <begin position="65"/>
        <end position="336"/>
    </location>
</feature>
<keyword evidence="4" id="KW-1185">Reference proteome</keyword>
<dbReference type="AlphaFoldDB" id="A0A498SQ73"/>
<dbReference type="Pfam" id="PF03009">
    <property type="entry name" value="GDPD"/>
    <property type="match status" value="1"/>
</dbReference>
<proteinExistence type="predicted"/>
<sequence>MEIEHYVICTYIAVAGAIVSVVPALKPIFRISLLLIAIPFMARILRRIFGLPSNVPAAVKFFKDFRVGGHRGAPKVAPENTIESFEKAKLSGMDLVEFDLALTKNGIVVIMHDDDLMRTCGEPGLIASFTLEELRTKNAGKTFQLLNALDNQAASKIYHIPTLEATVKYCRDNNLKMLFDVKDSSYEMISQIVSVISSNNLYDDVIVSSFFPWVPYAIKKIDPNILTGVTWRPYFATYKDLECCVPRFSGLKHFFALLLDYINMKLLHSFLPQFLGVEMLLLYEKEISSGLVNRMKDMDIQVVAWTVNDPRQMLYLVDTLQIPFLTDLPHLYKDLKTIRMEMQNKDKMEN</sequence>
<evidence type="ECO:0000313" key="4">
    <source>
        <dbReference type="Proteomes" id="UP000276991"/>
    </source>
</evidence>
<dbReference type="EMBL" id="UPTC01002856">
    <property type="protein sequence ID" value="VBB33939.1"/>
    <property type="molecule type" value="Genomic_DNA"/>
</dbReference>
<name>A0A498SQ73_ACAVI</name>
<dbReference type="PROSITE" id="PS51704">
    <property type="entry name" value="GP_PDE"/>
    <property type="match status" value="1"/>
</dbReference>
<dbReference type="GO" id="GO:0008889">
    <property type="term" value="F:glycerophosphodiester phosphodiesterase activity"/>
    <property type="evidence" value="ECO:0007669"/>
    <property type="project" value="TreeGrafter"/>
</dbReference>
<accession>A0A498SQ73</accession>
<dbReference type="GO" id="GO:0006644">
    <property type="term" value="P:phospholipid metabolic process"/>
    <property type="evidence" value="ECO:0007669"/>
    <property type="project" value="TreeGrafter"/>
</dbReference>
<dbReference type="PANTHER" id="PTHR46320:SF1">
    <property type="entry name" value="GLYCEROPHOSPHODIESTER PHOSPHODIESTERASE 1"/>
    <property type="match status" value="1"/>
</dbReference>
<evidence type="ECO:0000259" key="2">
    <source>
        <dbReference type="PROSITE" id="PS51704"/>
    </source>
</evidence>
<keyword evidence="1" id="KW-1133">Transmembrane helix</keyword>
<protein>
    <recommendedName>
        <fullName evidence="2">GP-PDE domain-containing protein</fullName>
    </recommendedName>
</protein>
<evidence type="ECO:0000313" key="3">
    <source>
        <dbReference type="EMBL" id="VBB33939.1"/>
    </source>
</evidence>
<gene>
    <name evidence="3" type="ORF">NAV_LOCUS8730</name>
</gene>